<dbReference type="AlphaFoldDB" id="A0A8X7BWK5"/>
<protein>
    <submittedName>
        <fullName evidence="1">Uncharacterized protein</fullName>
    </submittedName>
</protein>
<reference evidence="1" key="1">
    <citation type="submission" date="2020-08" db="EMBL/GenBank/DDBJ databases">
        <title>Multicomponent nature underlies the extraordinary mechanical properties of spider dragline silk.</title>
        <authorList>
            <person name="Kono N."/>
            <person name="Nakamura H."/>
            <person name="Mori M."/>
            <person name="Yoshida Y."/>
            <person name="Ohtoshi R."/>
            <person name="Malay A.D."/>
            <person name="Moran D.A.P."/>
            <person name="Tomita M."/>
            <person name="Numata K."/>
            <person name="Arakawa K."/>
        </authorList>
    </citation>
    <scope>NUCLEOTIDE SEQUENCE</scope>
</reference>
<organism evidence="1 2">
    <name type="scientific">Trichonephila inaurata madagascariensis</name>
    <dbReference type="NCBI Taxonomy" id="2747483"/>
    <lineage>
        <taxon>Eukaryota</taxon>
        <taxon>Metazoa</taxon>
        <taxon>Ecdysozoa</taxon>
        <taxon>Arthropoda</taxon>
        <taxon>Chelicerata</taxon>
        <taxon>Arachnida</taxon>
        <taxon>Araneae</taxon>
        <taxon>Araneomorphae</taxon>
        <taxon>Entelegynae</taxon>
        <taxon>Araneoidea</taxon>
        <taxon>Nephilidae</taxon>
        <taxon>Trichonephila</taxon>
        <taxon>Trichonephila inaurata</taxon>
    </lineage>
</organism>
<keyword evidence="2" id="KW-1185">Reference proteome</keyword>
<accession>A0A8X7BWK5</accession>
<proteinExistence type="predicted"/>
<evidence type="ECO:0000313" key="1">
    <source>
        <dbReference type="EMBL" id="GFY45302.1"/>
    </source>
</evidence>
<sequence length="93" mass="10304">MCPQGPSIGSRLRLTSVRRAPWSSVGHASGQMRVCLRHRQTVDSEQLTQKVGCKRRMMVIIFTQSHVIDHGGVSDICFCSECVSLVYPEVQGS</sequence>
<dbReference type="EMBL" id="BMAV01004753">
    <property type="protein sequence ID" value="GFY45302.1"/>
    <property type="molecule type" value="Genomic_DNA"/>
</dbReference>
<evidence type="ECO:0000313" key="2">
    <source>
        <dbReference type="Proteomes" id="UP000886998"/>
    </source>
</evidence>
<name>A0A8X7BWK5_9ARAC</name>
<gene>
    <name evidence="1" type="ORF">TNIN_85001</name>
</gene>
<comment type="caution">
    <text evidence="1">The sequence shown here is derived from an EMBL/GenBank/DDBJ whole genome shotgun (WGS) entry which is preliminary data.</text>
</comment>
<dbReference type="Proteomes" id="UP000886998">
    <property type="component" value="Unassembled WGS sequence"/>
</dbReference>